<dbReference type="EMBL" id="LFYT02000002">
    <property type="protein sequence ID" value="PVE44310.1"/>
    <property type="molecule type" value="Genomic_DNA"/>
</dbReference>
<dbReference type="SUPFAM" id="SSF56954">
    <property type="entry name" value="Outer membrane efflux proteins (OEP)"/>
    <property type="match status" value="1"/>
</dbReference>
<name>A0A2T7UHZ5_9BURK</name>
<dbReference type="STRING" id="1293045.H663_18115"/>
<keyword evidence="6" id="KW-0472">Membrane</keyword>
<comment type="caution">
    <text evidence="9">The sequence shown here is derived from an EMBL/GenBank/DDBJ whole genome shotgun (WGS) entry which is preliminary data.</text>
</comment>
<dbReference type="Proteomes" id="UP000037507">
    <property type="component" value="Unassembled WGS sequence"/>
</dbReference>
<keyword evidence="8" id="KW-0175">Coiled coil</keyword>
<dbReference type="GO" id="GO:0009279">
    <property type="term" value="C:cell outer membrane"/>
    <property type="evidence" value="ECO:0007669"/>
    <property type="project" value="UniProtKB-SubCell"/>
</dbReference>
<dbReference type="InterPro" id="IPR003423">
    <property type="entry name" value="OMP_efflux"/>
</dbReference>
<keyword evidence="4" id="KW-1134">Transmembrane beta strand</keyword>
<evidence type="ECO:0000256" key="4">
    <source>
        <dbReference type="ARBA" id="ARBA00022452"/>
    </source>
</evidence>
<accession>A0A2T7UHZ5</accession>
<organism evidence="9 10">
    <name type="scientific">Limnohabitans planktonicus II-D5</name>
    <dbReference type="NCBI Taxonomy" id="1293045"/>
    <lineage>
        <taxon>Bacteria</taxon>
        <taxon>Pseudomonadati</taxon>
        <taxon>Pseudomonadota</taxon>
        <taxon>Betaproteobacteria</taxon>
        <taxon>Burkholderiales</taxon>
        <taxon>Comamonadaceae</taxon>
        <taxon>Limnohabitans</taxon>
    </lineage>
</organism>
<keyword evidence="3" id="KW-0813">Transport</keyword>
<evidence type="ECO:0000256" key="1">
    <source>
        <dbReference type="ARBA" id="ARBA00004442"/>
    </source>
</evidence>
<dbReference type="Gene3D" id="1.20.1600.10">
    <property type="entry name" value="Outer membrane efflux proteins (OEP)"/>
    <property type="match status" value="1"/>
</dbReference>
<comment type="similarity">
    <text evidence="2">Belongs to the outer membrane factor (OMF) (TC 1.B.17) family.</text>
</comment>
<evidence type="ECO:0000256" key="3">
    <source>
        <dbReference type="ARBA" id="ARBA00022448"/>
    </source>
</evidence>
<dbReference type="GO" id="GO:1990281">
    <property type="term" value="C:efflux pump complex"/>
    <property type="evidence" value="ECO:0007669"/>
    <property type="project" value="TreeGrafter"/>
</dbReference>
<keyword evidence="10" id="KW-1185">Reference proteome</keyword>
<evidence type="ECO:0000256" key="7">
    <source>
        <dbReference type="ARBA" id="ARBA00023237"/>
    </source>
</evidence>
<reference evidence="9" key="1">
    <citation type="submission" date="2017-04" db="EMBL/GenBank/DDBJ databases">
        <title>Unexpected and diverse lifestyles within the genus Limnohabitans.</title>
        <authorList>
            <person name="Kasalicky V."/>
            <person name="Mehrshad M."/>
            <person name="Andrei S.-A."/>
            <person name="Salcher M."/>
            <person name="Kratochvilova H."/>
            <person name="Simek K."/>
            <person name="Ghai R."/>
        </authorList>
    </citation>
    <scope>NUCLEOTIDE SEQUENCE [LARGE SCALE GENOMIC DNA]</scope>
    <source>
        <strain evidence="9">II-D5</strain>
    </source>
</reference>
<dbReference type="PANTHER" id="PTHR30026:SF22">
    <property type="entry name" value="OUTER MEMBRANE EFFLUX PROTEIN"/>
    <property type="match status" value="1"/>
</dbReference>
<dbReference type="PANTHER" id="PTHR30026">
    <property type="entry name" value="OUTER MEMBRANE PROTEIN TOLC"/>
    <property type="match status" value="1"/>
</dbReference>
<protein>
    <recommendedName>
        <fullName evidence="11">Transporter</fullName>
    </recommendedName>
</protein>
<keyword evidence="7" id="KW-0998">Cell outer membrane</keyword>
<sequence>MSGHVKLSSVVGLWCVVAAWMAPVSASELKLSEALRMAGLKHPSVQAKLAELQAANKDVVAAKWARFPSITVQGTTSNSQPETALLIQQPLWEGGRITGQILLAQATVRQAEAALLEARQSLLQQTSTTFFEILRLKERLILAKKSEAEHQKLVELIERRVKSEISPVADAILAKARKQQSTSERIQVERALQTARLTLDQWVGPQAGEPKLPGTLPWQVKPDDQLVSSAKAFSGELRRLQALEEVALAQIQIASAASWPGLYLVNRQALGGPGYAMTGARNQTYLSLNFSPGAGLSAAAAAEAAKARAETAKQGIALYERQLEQQVRNGLSEAQSLQLQRATSQELIKATEEVVDSYLRQYQIGRKNWLDVLNALRESIQAANSAGEIEYGLYAVKLRLLLSSGQLNLDNLESIYD</sequence>
<dbReference type="OrthoDB" id="5296315at2"/>
<dbReference type="GO" id="GO:0015562">
    <property type="term" value="F:efflux transmembrane transporter activity"/>
    <property type="evidence" value="ECO:0007669"/>
    <property type="project" value="InterPro"/>
</dbReference>
<dbReference type="Pfam" id="PF02321">
    <property type="entry name" value="OEP"/>
    <property type="match status" value="1"/>
</dbReference>
<dbReference type="InterPro" id="IPR051906">
    <property type="entry name" value="TolC-like"/>
</dbReference>
<feature type="coiled-coil region" evidence="8">
    <location>
        <begin position="302"/>
        <end position="340"/>
    </location>
</feature>
<evidence type="ECO:0008006" key="11">
    <source>
        <dbReference type="Google" id="ProtNLM"/>
    </source>
</evidence>
<evidence type="ECO:0000313" key="9">
    <source>
        <dbReference type="EMBL" id="PVE44310.1"/>
    </source>
</evidence>
<evidence type="ECO:0000313" key="10">
    <source>
        <dbReference type="Proteomes" id="UP000037507"/>
    </source>
</evidence>
<comment type="subcellular location">
    <subcellularLocation>
        <location evidence="1">Cell outer membrane</location>
    </subcellularLocation>
</comment>
<evidence type="ECO:0000256" key="8">
    <source>
        <dbReference type="SAM" id="Coils"/>
    </source>
</evidence>
<dbReference type="GO" id="GO:0015288">
    <property type="term" value="F:porin activity"/>
    <property type="evidence" value="ECO:0007669"/>
    <property type="project" value="TreeGrafter"/>
</dbReference>
<keyword evidence="5" id="KW-0812">Transmembrane</keyword>
<evidence type="ECO:0000256" key="6">
    <source>
        <dbReference type="ARBA" id="ARBA00023136"/>
    </source>
</evidence>
<proteinExistence type="inferred from homology"/>
<evidence type="ECO:0000256" key="5">
    <source>
        <dbReference type="ARBA" id="ARBA00022692"/>
    </source>
</evidence>
<gene>
    <name evidence="9" type="ORF">H663_002355</name>
</gene>
<dbReference type="AlphaFoldDB" id="A0A2T7UHZ5"/>
<evidence type="ECO:0000256" key="2">
    <source>
        <dbReference type="ARBA" id="ARBA00007613"/>
    </source>
</evidence>